<evidence type="ECO:0008006" key="3">
    <source>
        <dbReference type="Google" id="ProtNLM"/>
    </source>
</evidence>
<dbReference type="Proteomes" id="UP001461498">
    <property type="component" value="Unassembled WGS sequence"/>
</dbReference>
<keyword evidence="2" id="KW-1185">Reference proteome</keyword>
<evidence type="ECO:0000313" key="1">
    <source>
        <dbReference type="EMBL" id="KAK9501066.1"/>
    </source>
</evidence>
<dbReference type="AlphaFoldDB" id="A0AAW1CQ86"/>
<gene>
    <name evidence="1" type="ORF">O3M35_002180</name>
</gene>
<accession>A0AAW1CQ86</accession>
<dbReference type="EMBL" id="JAPXFL010000010">
    <property type="protein sequence ID" value="KAK9501066.1"/>
    <property type="molecule type" value="Genomic_DNA"/>
</dbReference>
<reference evidence="1 2" key="1">
    <citation type="submission" date="2022-12" db="EMBL/GenBank/DDBJ databases">
        <title>Chromosome-level genome assembly of true bugs.</title>
        <authorList>
            <person name="Ma L."/>
            <person name="Li H."/>
        </authorList>
    </citation>
    <scope>NUCLEOTIDE SEQUENCE [LARGE SCALE GENOMIC DNA]</scope>
    <source>
        <strain evidence="1">Lab_2022b</strain>
    </source>
</reference>
<protein>
    <recommendedName>
        <fullName evidence="3">Peptidase aspartic putative domain-containing protein</fullName>
    </recommendedName>
</protein>
<proteinExistence type="predicted"/>
<comment type="caution">
    <text evidence="1">The sequence shown here is derived from an EMBL/GenBank/DDBJ whole genome shotgun (WGS) entry which is preliminary data.</text>
</comment>
<sequence length="109" mass="12358">MENAVTATHVTETSKFNSQEIFLNTALVWISDSNGIQRLTKILLDAGSERSYIVEDLKNSLELDHKGKEYLVVSTLEHKGKATSREKVEFLLKGTVTDHTTKVRMKHQK</sequence>
<organism evidence="1 2">
    <name type="scientific">Rhynocoris fuscipes</name>
    <dbReference type="NCBI Taxonomy" id="488301"/>
    <lineage>
        <taxon>Eukaryota</taxon>
        <taxon>Metazoa</taxon>
        <taxon>Ecdysozoa</taxon>
        <taxon>Arthropoda</taxon>
        <taxon>Hexapoda</taxon>
        <taxon>Insecta</taxon>
        <taxon>Pterygota</taxon>
        <taxon>Neoptera</taxon>
        <taxon>Paraneoptera</taxon>
        <taxon>Hemiptera</taxon>
        <taxon>Heteroptera</taxon>
        <taxon>Panheteroptera</taxon>
        <taxon>Cimicomorpha</taxon>
        <taxon>Reduviidae</taxon>
        <taxon>Harpactorinae</taxon>
        <taxon>Harpactorini</taxon>
        <taxon>Rhynocoris</taxon>
    </lineage>
</organism>
<evidence type="ECO:0000313" key="2">
    <source>
        <dbReference type="Proteomes" id="UP001461498"/>
    </source>
</evidence>
<name>A0AAW1CQ86_9HEMI</name>